<evidence type="ECO:0000256" key="5">
    <source>
        <dbReference type="ARBA" id="ARBA00023315"/>
    </source>
</evidence>
<keyword evidence="4" id="KW-0573">Peptidoglycan synthesis</keyword>
<accession>A0A1F8AU87</accession>
<organism evidence="7 8">
    <name type="scientific">Candidatus Woesebacteria bacterium RIFCSPHIGHO2_12_FULL_41_24</name>
    <dbReference type="NCBI Taxonomy" id="1802510"/>
    <lineage>
        <taxon>Bacteria</taxon>
        <taxon>Candidatus Woeseibacteriota</taxon>
    </lineage>
</organism>
<dbReference type="PANTHER" id="PTHR36174:SF1">
    <property type="entry name" value="LIPID II:GLYCINE GLYCYLTRANSFERASE"/>
    <property type="match status" value="1"/>
</dbReference>
<keyword evidence="5" id="KW-0012">Acyltransferase</keyword>
<keyword evidence="6" id="KW-0961">Cell wall biogenesis/degradation</keyword>
<dbReference type="InterPro" id="IPR050644">
    <property type="entry name" value="PG_Glycine_Bridge_Synth"/>
</dbReference>
<dbReference type="GO" id="GO:0008360">
    <property type="term" value="P:regulation of cell shape"/>
    <property type="evidence" value="ECO:0007669"/>
    <property type="project" value="UniProtKB-KW"/>
</dbReference>
<evidence type="ECO:0000256" key="3">
    <source>
        <dbReference type="ARBA" id="ARBA00022960"/>
    </source>
</evidence>
<evidence type="ECO:0008006" key="9">
    <source>
        <dbReference type="Google" id="ProtNLM"/>
    </source>
</evidence>
<evidence type="ECO:0000256" key="6">
    <source>
        <dbReference type="ARBA" id="ARBA00023316"/>
    </source>
</evidence>
<dbReference type="InterPro" id="IPR016181">
    <property type="entry name" value="Acyl_CoA_acyltransferase"/>
</dbReference>
<gene>
    <name evidence="7" type="ORF">A3E44_03230</name>
</gene>
<comment type="caution">
    <text evidence="7">The sequence shown here is derived from an EMBL/GenBank/DDBJ whole genome shotgun (WGS) entry which is preliminary data.</text>
</comment>
<name>A0A1F8AU87_9BACT</name>
<evidence type="ECO:0000313" key="7">
    <source>
        <dbReference type="EMBL" id="OGM55271.1"/>
    </source>
</evidence>
<protein>
    <recommendedName>
        <fullName evidence="9">BioF2-like acetyltransferase domain-containing protein</fullName>
    </recommendedName>
</protein>
<dbReference type="GO" id="GO:0009252">
    <property type="term" value="P:peptidoglycan biosynthetic process"/>
    <property type="evidence" value="ECO:0007669"/>
    <property type="project" value="UniProtKB-KW"/>
</dbReference>
<evidence type="ECO:0000256" key="1">
    <source>
        <dbReference type="ARBA" id="ARBA00009943"/>
    </source>
</evidence>
<proteinExistence type="inferred from homology"/>
<dbReference type="PANTHER" id="PTHR36174">
    <property type="entry name" value="LIPID II:GLYCINE GLYCYLTRANSFERASE"/>
    <property type="match status" value="1"/>
</dbReference>
<dbReference type="Gene3D" id="3.40.630.30">
    <property type="match status" value="1"/>
</dbReference>
<dbReference type="Pfam" id="PF02388">
    <property type="entry name" value="FemAB"/>
    <property type="match status" value="1"/>
</dbReference>
<keyword evidence="3" id="KW-0133">Cell shape</keyword>
<dbReference type="InterPro" id="IPR003447">
    <property type="entry name" value="FEMABX"/>
</dbReference>
<dbReference type="SUPFAM" id="SSF55729">
    <property type="entry name" value="Acyl-CoA N-acyltransferases (Nat)"/>
    <property type="match status" value="1"/>
</dbReference>
<dbReference type="PROSITE" id="PS51191">
    <property type="entry name" value="FEMABX"/>
    <property type="match status" value="1"/>
</dbReference>
<sequence length="273" mass="31545">MIDIRQTKRYVDYMQNVGWIVERKDRVNYFIKKIPVIGSFIKIQRPQKLDFNQINRIAKKHRAFQIVIEPFDFAQGKPLIKRGFKLTKSPYLPSKTIEIDLTKTENQLLGEMHHKTRYNIKIAKRNKLQVTSSSDMNSFVELWLAAQPSRRLLKLGKSIHALHSAFGKNSHLLLAHKSNKLLAGILMPETGSVAYYMYAAATPEGKKLFAPTLVTWEAIKLAKKLKCKLFDLEGVYDDRFPLKSWLGFTRFKKSFGGKEAVYPGAFTKWRLPL</sequence>
<dbReference type="GO" id="GO:0071555">
    <property type="term" value="P:cell wall organization"/>
    <property type="evidence" value="ECO:0007669"/>
    <property type="project" value="UniProtKB-KW"/>
</dbReference>
<dbReference type="EMBL" id="MGGW01000004">
    <property type="protein sequence ID" value="OGM55271.1"/>
    <property type="molecule type" value="Genomic_DNA"/>
</dbReference>
<evidence type="ECO:0000256" key="4">
    <source>
        <dbReference type="ARBA" id="ARBA00022984"/>
    </source>
</evidence>
<dbReference type="Proteomes" id="UP000178603">
    <property type="component" value="Unassembled WGS sequence"/>
</dbReference>
<evidence type="ECO:0000313" key="8">
    <source>
        <dbReference type="Proteomes" id="UP000178603"/>
    </source>
</evidence>
<comment type="similarity">
    <text evidence="1">Belongs to the FemABX family.</text>
</comment>
<keyword evidence="2" id="KW-0808">Transferase</keyword>
<reference evidence="7 8" key="1">
    <citation type="journal article" date="2016" name="Nat. Commun.">
        <title>Thousands of microbial genomes shed light on interconnected biogeochemical processes in an aquifer system.</title>
        <authorList>
            <person name="Anantharaman K."/>
            <person name="Brown C.T."/>
            <person name="Hug L.A."/>
            <person name="Sharon I."/>
            <person name="Castelle C.J."/>
            <person name="Probst A.J."/>
            <person name="Thomas B.C."/>
            <person name="Singh A."/>
            <person name="Wilkins M.J."/>
            <person name="Karaoz U."/>
            <person name="Brodie E.L."/>
            <person name="Williams K.H."/>
            <person name="Hubbard S.S."/>
            <person name="Banfield J.F."/>
        </authorList>
    </citation>
    <scope>NUCLEOTIDE SEQUENCE [LARGE SCALE GENOMIC DNA]</scope>
</reference>
<dbReference type="AlphaFoldDB" id="A0A1F8AU87"/>
<dbReference type="GO" id="GO:0016755">
    <property type="term" value="F:aminoacyltransferase activity"/>
    <property type="evidence" value="ECO:0007669"/>
    <property type="project" value="InterPro"/>
</dbReference>
<evidence type="ECO:0000256" key="2">
    <source>
        <dbReference type="ARBA" id="ARBA00022679"/>
    </source>
</evidence>